<dbReference type="EMBL" id="CP019344">
    <property type="protein sequence ID" value="ARN78021.1"/>
    <property type="molecule type" value="Genomic_DNA"/>
</dbReference>
<sequence length="200" mass="22635">METLIYKNNIQINSGNGIHVQEIGGIKFVNFSNIPKLDDKISFIELSHEKGYIDYTKQWQLSLMVHDYHKRNDDIDHGDILTCLDENGQNHDFHLNNITPSYGYYTNFEFDTNSNSVKITRKPIGEIPKGSATIDNYFSDVFLAGMESIYGKQSLQFIAIAEDPDDSSSSKLLTIKISGNGSTGYYNLSYRPPYKGLSLI</sequence>
<reference evidence="1 2" key="1">
    <citation type="submission" date="2016-11" db="EMBL/GenBank/DDBJ databases">
        <title>Trade-off between light-utilization and light-protection in marine flavobacteria.</title>
        <authorList>
            <person name="Kumagai Y."/>
        </authorList>
    </citation>
    <scope>NUCLEOTIDE SEQUENCE [LARGE SCALE GENOMIC DNA]</scope>
    <source>
        <strain evidence="1 2">JCM 13191</strain>
    </source>
</reference>
<accession>A0A1W6MK91</accession>
<keyword evidence="2" id="KW-1185">Reference proteome</keyword>
<name>A0A1W6MK91_9FLAO</name>
<gene>
    <name evidence="1" type="ORF">BST97_08415</name>
</gene>
<evidence type="ECO:0000313" key="2">
    <source>
        <dbReference type="Proteomes" id="UP000193431"/>
    </source>
</evidence>
<protein>
    <submittedName>
        <fullName evidence="1">Uncharacterized protein</fullName>
    </submittedName>
</protein>
<evidence type="ECO:0000313" key="1">
    <source>
        <dbReference type="EMBL" id="ARN78021.1"/>
    </source>
</evidence>
<dbReference type="STRING" id="331648.BST97_08415"/>
<organism evidence="1 2">
    <name type="scientific">Nonlabens spongiae</name>
    <dbReference type="NCBI Taxonomy" id="331648"/>
    <lineage>
        <taxon>Bacteria</taxon>
        <taxon>Pseudomonadati</taxon>
        <taxon>Bacteroidota</taxon>
        <taxon>Flavobacteriia</taxon>
        <taxon>Flavobacteriales</taxon>
        <taxon>Flavobacteriaceae</taxon>
        <taxon>Nonlabens</taxon>
    </lineage>
</organism>
<proteinExistence type="predicted"/>
<dbReference type="RefSeq" id="WP_085766816.1">
    <property type="nucleotide sequence ID" value="NZ_CP019344.1"/>
</dbReference>
<dbReference type="Proteomes" id="UP000193431">
    <property type="component" value="Chromosome"/>
</dbReference>
<dbReference type="AlphaFoldDB" id="A0A1W6MK91"/>